<dbReference type="InterPro" id="IPR026866">
    <property type="entry name" value="CR006_AAA"/>
</dbReference>
<protein>
    <submittedName>
        <fullName evidence="3">AAA family ATPase</fullName>
    </submittedName>
</protein>
<feature type="coiled-coil region" evidence="1">
    <location>
        <begin position="431"/>
        <end position="458"/>
    </location>
</feature>
<dbReference type="PANTHER" id="PTHR32182:SF22">
    <property type="entry name" value="ATP-DEPENDENT ENDONUCLEASE, OLD FAMILY-RELATED"/>
    <property type="match status" value="1"/>
</dbReference>
<dbReference type="Pfam" id="PF13166">
    <property type="entry name" value="AAA_13"/>
    <property type="match status" value="1"/>
</dbReference>
<sequence>MLKSLKLASVATYPAAGVAIENMAACNFVYGPNGSGKTTLSRYLANKDPKAFLSCSAMWDAGRQLRVAVYNRDFLDATFAEHGRVKGVFTLGSDDNALKKRIEELASKIAGEKKSEEQYSKTLGGEDGTGGKRGELEAAKEILKKACLKQTRKHEKEFEPAMTGARASGAVFMSRFLDQRRENKAALCDFKDLQARAKSVFTGAPVKATSLKVPDGSRIKALEDDPIFKKSIVGRGDVNIAGLIARLKNSDWVSKGVGFLKESRPHCPFCQQKVPDTLERELDAFFDESFTTDKVYLDRKILDYTEQASAIEMALEALSNEPAAYHDPQEITRLSDIVDARLATARVLITRKTEAPSISVDIAGVAASVTDIGMYLATVNARIAEHNARVDDFANEKNRLIADFWRYLIDVELKEDAATYDKVNNTVGRAIESLEAQIRKSKDAQATMKKELDELEEKSTSTAPTVEKINKTLRSFNFTNFELTAGEESHTYRLVRANGDEAQHSLSEGEKTFITFLYFYHLALAGDSASGVEEDRVVVLDDPISSLDSDVLFIVSALVREMADLAREGKSPVKQVVVLTHNVYFHKEVTFAKGGGQLPKTAHWVCRKKGGVTEFVPYLNVNPVKSTYQLLWHDIRKPDGHSVTLPNTMRRIFESYFKLLGGVDVDKAAKDFEGDERLAAHSLLAWANDGSHAVHDDIYMAPSDADDGFYLDVFRRIFDNLNHSSHYKLMMGDNYKETVEAKTGSG</sequence>
<reference evidence="3 4" key="1">
    <citation type="submission" date="2023-05" db="EMBL/GenBank/DDBJ databases">
        <title>Xanthomonas rydalmerenesis sp. nov., a novel Xanthomonas species isolated from Fragaria x ananassa.</title>
        <authorList>
            <person name="McKnight D.J.E."/>
            <person name="Wong-Bajracharya J."/>
            <person name="Okoh E.B."/>
            <person name="Snijders F."/>
            <person name="Lidbetter F."/>
            <person name="Webster J."/>
            <person name="Djordjevic S.P."/>
            <person name="Bogema D.R."/>
            <person name="Chapman T.A."/>
        </authorList>
    </citation>
    <scope>NUCLEOTIDE SEQUENCE [LARGE SCALE GENOMIC DNA]</scope>
    <source>
        <strain evidence="3 4">DAR34883</strain>
    </source>
</reference>
<dbReference type="Gene3D" id="3.40.50.300">
    <property type="entry name" value="P-loop containing nucleotide triphosphate hydrolases"/>
    <property type="match status" value="1"/>
</dbReference>
<keyword evidence="4" id="KW-1185">Reference proteome</keyword>
<evidence type="ECO:0000259" key="2">
    <source>
        <dbReference type="Pfam" id="PF13166"/>
    </source>
</evidence>
<feature type="domain" description="Protein CR006 P-loop" evidence="2">
    <location>
        <begin position="10"/>
        <end position="719"/>
    </location>
</feature>
<keyword evidence="1" id="KW-0175">Coiled coil</keyword>
<dbReference type="RefSeq" id="WP_317844849.1">
    <property type="nucleotide sequence ID" value="NZ_CP126170.1"/>
</dbReference>
<evidence type="ECO:0000313" key="3">
    <source>
        <dbReference type="EMBL" id="WOS42054.1"/>
    </source>
</evidence>
<organism evidence="3 4">
    <name type="scientific">Xanthomonas rydalmerensis</name>
    <dbReference type="NCBI Taxonomy" id="3046274"/>
    <lineage>
        <taxon>Bacteria</taxon>
        <taxon>Pseudomonadati</taxon>
        <taxon>Pseudomonadota</taxon>
        <taxon>Gammaproteobacteria</taxon>
        <taxon>Lysobacterales</taxon>
        <taxon>Lysobacteraceae</taxon>
        <taxon>Xanthomonas</taxon>
    </lineage>
</organism>
<evidence type="ECO:0000313" key="4">
    <source>
        <dbReference type="Proteomes" id="UP001302020"/>
    </source>
</evidence>
<dbReference type="PANTHER" id="PTHR32182">
    <property type="entry name" value="DNA REPLICATION AND REPAIR PROTEIN RECF"/>
    <property type="match status" value="1"/>
</dbReference>
<dbReference type="SUPFAM" id="SSF52540">
    <property type="entry name" value="P-loop containing nucleoside triphosphate hydrolases"/>
    <property type="match status" value="1"/>
</dbReference>
<evidence type="ECO:0000256" key="1">
    <source>
        <dbReference type="SAM" id="Coils"/>
    </source>
</evidence>
<dbReference type="Proteomes" id="UP001302020">
    <property type="component" value="Chromosome"/>
</dbReference>
<dbReference type="EMBL" id="CP126172">
    <property type="protein sequence ID" value="WOS42054.1"/>
    <property type="molecule type" value="Genomic_DNA"/>
</dbReference>
<feature type="coiled-coil region" evidence="1">
    <location>
        <begin position="376"/>
        <end position="403"/>
    </location>
</feature>
<name>A0ABZ0JQF1_9XANT</name>
<dbReference type="InterPro" id="IPR027417">
    <property type="entry name" value="P-loop_NTPase"/>
</dbReference>
<proteinExistence type="predicted"/>
<gene>
    <name evidence="3" type="ORF">QN243_06290</name>
</gene>
<accession>A0ABZ0JQF1</accession>